<proteinExistence type="predicted"/>
<name>A0A4Q9G4V8_9RHOB</name>
<keyword evidence="1" id="KW-1133">Transmembrane helix</keyword>
<dbReference type="Proteomes" id="UP000293520">
    <property type="component" value="Unassembled WGS sequence"/>
</dbReference>
<dbReference type="OrthoDB" id="7347328at2"/>
<dbReference type="Pfam" id="PF07331">
    <property type="entry name" value="TctB"/>
    <property type="match status" value="1"/>
</dbReference>
<dbReference type="AlphaFoldDB" id="A0A4Q9G4V8"/>
<evidence type="ECO:0000259" key="2">
    <source>
        <dbReference type="Pfam" id="PF07331"/>
    </source>
</evidence>
<feature type="transmembrane region" description="Helical" evidence="1">
    <location>
        <begin position="85"/>
        <end position="112"/>
    </location>
</feature>
<dbReference type="InterPro" id="IPR009936">
    <property type="entry name" value="DUF1468"/>
</dbReference>
<keyword evidence="1" id="KW-0472">Membrane</keyword>
<keyword evidence="4" id="KW-1185">Reference proteome</keyword>
<evidence type="ECO:0000313" key="4">
    <source>
        <dbReference type="Proteomes" id="UP000293520"/>
    </source>
</evidence>
<keyword evidence="1" id="KW-0812">Transmembrane</keyword>
<dbReference type="EMBL" id="SISK01000008">
    <property type="protein sequence ID" value="TBN39073.1"/>
    <property type="molecule type" value="Genomic_DNA"/>
</dbReference>
<feature type="transmembrane region" description="Helical" evidence="1">
    <location>
        <begin position="124"/>
        <end position="150"/>
    </location>
</feature>
<evidence type="ECO:0000313" key="3">
    <source>
        <dbReference type="EMBL" id="TBN39073.1"/>
    </source>
</evidence>
<evidence type="ECO:0000256" key="1">
    <source>
        <dbReference type="SAM" id="Phobius"/>
    </source>
</evidence>
<comment type="caution">
    <text evidence="3">The sequence shown here is derived from an EMBL/GenBank/DDBJ whole genome shotgun (WGS) entry which is preliminary data.</text>
</comment>
<dbReference type="RefSeq" id="WP_130991496.1">
    <property type="nucleotide sequence ID" value="NZ_SISK01000008.1"/>
</dbReference>
<gene>
    <name evidence="3" type="ORF">EYE42_11610</name>
</gene>
<organism evidence="3 4">
    <name type="scientific">Paracoccus subflavus</name>
    <dbReference type="NCBI Taxonomy" id="2528244"/>
    <lineage>
        <taxon>Bacteria</taxon>
        <taxon>Pseudomonadati</taxon>
        <taxon>Pseudomonadota</taxon>
        <taxon>Alphaproteobacteria</taxon>
        <taxon>Rhodobacterales</taxon>
        <taxon>Paracoccaceae</taxon>
        <taxon>Paracoccus</taxon>
    </lineage>
</organism>
<reference evidence="3 4" key="1">
    <citation type="submission" date="2019-02" db="EMBL/GenBank/DDBJ databases">
        <title>Paracoccus subflavus sp. nov., isolated from marine sediment of the Pacific Ocean.</title>
        <authorList>
            <person name="Zhang G."/>
        </authorList>
    </citation>
    <scope>NUCLEOTIDE SEQUENCE [LARGE SCALE GENOMIC DNA]</scope>
    <source>
        <strain evidence="3 4">GY0581</strain>
    </source>
</reference>
<feature type="transmembrane region" description="Helical" evidence="1">
    <location>
        <begin position="12"/>
        <end position="30"/>
    </location>
</feature>
<accession>A0A4Q9G4V8</accession>
<feature type="domain" description="DUF1468" evidence="2">
    <location>
        <begin position="17"/>
        <end position="151"/>
    </location>
</feature>
<protein>
    <submittedName>
        <fullName evidence="3">Tripartite tricarboxylate transporter TctB family protein</fullName>
    </submittedName>
</protein>
<sequence length="168" mass="17496">MTRPAPRTRRPDGATLIVALILAAVAVVIWRDAARLPQAGGYAGVGPADVPRWIALGLGALSLWSAVEAFRQGRAAREPQNTGPILWIVGGLAAQLALLATAGFSIATGLLFAATARAFGKRNLALTVPLGIAFALMVYLVFAGLLQLALPAGPLERLVWSLLRGAPE</sequence>